<dbReference type="EMBL" id="MKIP01000057">
    <property type="protein sequence ID" value="OLP58695.1"/>
    <property type="molecule type" value="Genomic_DNA"/>
</dbReference>
<dbReference type="GO" id="GO:0016787">
    <property type="term" value="F:hydrolase activity"/>
    <property type="evidence" value="ECO:0007669"/>
    <property type="project" value="UniProtKB-KW"/>
</dbReference>
<evidence type="ECO:0000256" key="1">
    <source>
        <dbReference type="ARBA" id="ARBA00022729"/>
    </source>
</evidence>
<evidence type="ECO:0000313" key="3">
    <source>
        <dbReference type="EMBL" id="OLP58695.1"/>
    </source>
</evidence>
<dbReference type="PANTHER" id="PTHR43037:SF1">
    <property type="entry name" value="BLL1128 PROTEIN"/>
    <property type="match status" value="1"/>
</dbReference>
<dbReference type="InterPro" id="IPR010126">
    <property type="entry name" value="Esterase_phb"/>
</dbReference>
<proteinExistence type="predicted"/>
<dbReference type="Pfam" id="PF10503">
    <property type="entry name" value="Esterase_PHB"/>
    <property type="match status" value="1"/>
</dbReference>
<evidence type="ECO:0000256" key="2">
    <source>
        <dbReference type="ARBA" id="ARBA00022801"/>
    </source>
</evidence>
<keyword evidence="4" id="KW-1185">Reference proteome</keyword>
<accession>A0A1Q9ATP5</accession>
<dbReference type="AlphaFoldDB" id="A0A1Q9ATP5"/>
<comment type="caution">
    <text evidence="3">The sequence shown here is derived from an EMBL/GenBank/DDBJ whole genome shotgun (WGS) entry which is preliminary data.</text>
</comment>
<dbReference type="OrthoDB" id="9767239at2"/>
<dbReference type="GO" id="GO:0005576">
    <property type="term" value="C:extracellular region"/>
    <property type="evidence" value="ECO:0007669"/>
    <property type="project" value="InterPro"/>
</dbReference>
<keyword evidence="2" id="KW-0378">Hydrolase</keyword>
<reference evidence="3 4" key="1">
    <citation type="submission" date="2016-09" db="EMBL/GenBank/DDBJ databases">
        <title>Rhizobium sp. nov., a novel species isolated from the rice rhizosphere.</title>
        <authorList>
            <person name="Zhao J."/>
            <person name="Zhang X."/>
        </authorList>
    </citation>
    <scope>NUCLEOTIDE SEQUENCE [LARGE SCALE GENOMIC DNA]</scope>
    <source>
        <strain evidence="3 4">1.7048</strain>
    </source>
</reference>
<dbReference type="NCBIfam" id="TIGR01840">
    <property type="entry name" value="esterase_phb"/>
    <property type="match status" value="1"/>
</dbReference>
<dbReference type="Gene3D" id="3.40.50.1820">
    <property type="entry name" value="alpha/beta hydrolase"/>
    <property type="match status" value="1"/>
</dbReference>
<sequence length="342" mass="37642">MRSPSFFRKTFADLSRQRRRWQDGIARNVRISSRMLDSLKPDLPPEVTAPKASRLQEIPDFGSNPGRLKMLAFIPDDLKPGAALVVVLHGCQQDAALYDLCSGWSHLARDHGFAVLYAEQQGSNNPNLCFNWFRPSNVARDRGEVMSIRQMIAHMEQTLAIDPKRIFITGLSAGGAMTASMLAAYPELFQAGGIIAGLAHGAARDAHRAFAAMEQAPARSPQEWGDLVREAAPKPAAYPRISIWQGMADRTVHKSNADALAAQWLDVHGLIGTNPRESQIEGHRRLAYADKDGQTAVEMILLADFDHGVPLKPTRGGERTGPFMLDAGLSSTRRLAREWGLM</sequence>
<dbReference type="PANTHER" id="PTHR43037">
    <property type="entry name" value="UNNAMED PRODUCT-RELATED"/>
    <property type="match status" value="1"/>
</dbReference>
<organism evidence="3 4">
    <name type="scientific">Xaviernesmea oryzae</name>
    <dbReference type="NCBI Taxonomy" id="464029"/>
    <lineage>
        <taxon>Bacteria</taxon>
        <taxon>Pseudomonadati</taxon>
        <taxon>Pseudomonadota</taxon>
        <taxon>Alphaproteobacteria</taxon>
        <taxon>Hyphomicrobiales</taxon>
        <taxon>Rhizobiaceae</taxon>
        <taxon>Rhizobium/Agrobacterium group</taxon>
        <taxon>Xaviernesmea</taxon>
    </lineage>
</organism>
<dbReference type="SUPFAM" id="SSF53474">
    <property type="entry name" value="alpha/beta-Hydrolases"/>
    <property type="match status" value="2"/>
</dbReference>
<dbReference type="Proteomes" id="UP000186364">
    <property type="component" value="Unassembled WGS sequence"/>
</dbReference>
<gene>
    <name evidence="3" type="ORF">BJF93_17885</name>
</gene>
<protein>
    <submittedName>
        <fullName evidence="3">Esterase</fullName>
    </submittedName>
</protein>
<dbReference type="InterPro" id="IPR050955">
    <property type="entry name" value="Plant_Biomass_Hydrol_Est"/>
</dbReference>
<dbReference type="InterPro" id="IPR029058">
    <property type="entry name" value="AB_hydrolase_fold"/>
</dbReference>
<evidence type="ECO:0000313" key="4">
    <source>
        <dbReference type="Proteomes" id="UP000186364"/>
    </source>
</evidence>
<name>A0A1Q9ATP5_9HYPH</name>
<keyword evidence="1" id="KW-0732">Signal</keyword>